<sequence>MNGHAPCLTQANDVNLMSVVENAAARRSPEENAVTSVGNIKKIMESSPVLFWSRMKELGIVEDLLNILSTTVDQLKHIYLHAGPNTEEFAAEKLSSLANTLDLGLIYGEKIHGRYVQTTLESSLITKELQELQRKAEEQKRKLETAKRKSQVFDQIIKNTDQQQQPEMKKFI</sequence>
<keyword evidence="3" id="KW-1185">Reference proteome</keyword>
<evidence type="ECO:0000313" key="3">
    <source>
        <dbReference type="Proteomes" id="UP000887574"/>
    </source>
</evidence>
<name>A0A915CQ71_9BILA</name>
<proteinExistence type="predicted"/>
<keyword evidence="1" id="KW-0175">Coiled coil</keyword>
<feature type="coiled-coil region" evidence="1">
    <location>
        <begin position="122"/>
        <end position="149"/>
    </location>
</feature>
<dbReference type="WBParaSite" id="jg10954">
    <property type="protein sequence ID" value="jg10954"/>
    <property type="gene ID" value="jg10954"/>
</dbReference>
<dbReference type="AlphaFoldDB" id="A0A915CQ71"/>
<evidence type="ECO:0000259" key="2">
    <source>
        <dbReference type="Pfam" id="PF25892"/>
    </source>
</evidence>
<protein>
    <recommendedName>
        <fullName evidence="2">GMEB1/2/Spe-44-like domain-containing protein</fullName>
    </recommendedName>
</protein>
<feature type="domain" description="GMEB1/2/Spe-44-like" evidence="2">
    <location>
        <begin position="43"/>
        <end position="151"/>
    </location>
</feature>
<dbReference type="Proteomes" id="UP000887574">
    <property type="component" value="Unplaced"/>
</dbReference>
<reference evidence="4" key="1">
    <citation type="submission" date="2022-11" db="UniProtKB">
        <authorList>
            <consortium name="WormBaseParasite"/>
        </authorList>
    </citation>
    <scope>IDENTIFICATION</scope>
</reference>
<accession>A0A915CQ71</accession>
<evidence type="ECO:0000256" key="1">
    <source>
        <dbReference type="SAM" id="Coils"/>
    </source>
</evidence>
<organism evidence="3 4">
    <name type="scientific">Ditylenchus dipsaci</name>
    <dbReference type="NCBI Taxonomy" id="166011"/>
    <lineage>
        <taxon>Eukaryota</taxon>
        <taxon>Metazoa</taxon>
        <taxon>Ecdysozoa</taxon>
        <taxon>Nematoda</taxon>
        <taxon>Chromadorea</taxon>
        <taxon>Rhabditida</taxon>
        <taxon>Tylenchina</taxon>
        <taxon>Tylenchomorpha</taxon>
        <taxon>Sphaerularioidea</taxon>
        <taxon>Anguinidae</taxon>
        <taxon>Anguininae</taxon>
        <taxon>Ditylenchus</taxon>
    </lineage>
</organism>
<dbReference type="InterPro" id="IPR059099">
    <property type="entry name" value="GMEB1/2/Spe-44_dom"/>
</dbReference>
<dbReference type="Pfam" id="PF25892">
    <property type="entry name" value="Spe-44"/>
    <property type="match status" value="1"/>
</dbReference>
<evidence type="ECO:0000313" key="4">
    <source>
        <dbReference type="WBParaSite" id="jg10954"/>
    </source>
</evidence>